<evidence type="ECO:0000256" key="11">
    <source>
        <dbReference type="ARBA" id="ARBA00022679"/>
    </source>
</evidence>
<dbReference type="InterPro" id="IPR029045">
    <property type="entry name" value="ClpP/crotonase-like_dom_sf"/>
</dbReference>
<dbReference type="EC" id="2.1.3.15" evidence="7"/>
<dbReference type="PRINTS" id="PR01070">
    <property type="entry name" value="ACCCTRFRASEB"/>
</dbReference>
<keyword evidence="17" id="KW-0275">Fatty acid biosynthesis</keyword>
<dbReference type="UniPathway" id="UPA00655">
    <property type="reaction ID" value="UER00711"/>
</dbReference>
<comment type="function">
    <text evidence="18">Component of the acetyl coenzyme A carboxylase (ACC) complex. Biotin carboxylase (BC) catalyzes the carboxylation of biotin on its carrier protein (BCCP) and then the CO(2) group is transferred by the transcarboxylase to acetyl-CoA to form malonyl-CoA.</text>
</comment>
<dbReference type="eggNOG" id="COG0825">
    <property type="taxonomic scope" value="Bacteria"/>
</dbReference>
<dbReference type="InterPro" id="IPR034733">
    <property type="entry name" value="AcCoA_carboxyl_beta"/>
</dbReference>
<evidence type="ECO:0000256" key="8">
    <source>
        <dbReference type="ARBA" id="ARBA00018312"/>
    </source>
</evidence>
<dbReference type="Proteomes" id="UP000031419">
    <property type="component" value="Unassembled WGS sequence"/>
</dbReference>
<dbReference type="Pfam" id="PF03255">
    <property type="entry name" value="ACCA"/>
    <property type="match status" value="1"/>
</dbReference>
<evidence type="ECO:0000256" key="19">
    <source>
        <dbReference type="ARBA" id="ARBA00049152"/>
    </source>
</evidence>
<protein>
    <recommendedName>
        <fullName evidence="8">Acetyl-coenzyme A carboxylase carboxyl transferase subunits beta/alpha</fullName>
        <ecNumber evidence="7">2.1.3.15</ecNumber>
    </recommendedName>
</protein>
<proteinExistence type="inferred from homology"/>
<keyword evidence="13" id="KW-0862">Zinc</keyword>
<evidence type="ECO:0000256" key="2">
    <source>
        <dbReference type="ARBA" id="ARBA00004496"/>
    </source>
</evidence>
<dbReference type="GO" id="GO:0006633">
    <property type="term" value="P:fatty acid biosynthetic process"/>
    <property type="evidence" value="ECO:0007669"/>
    <property type="project" value="UniProtKB-KW"/>
</dbReference>
<dbReference type="GO" id="GO:0009317">
    <property type="term" value="C:acetyl-CoA carboxylase complex"/>
    <property type="evidence" value="ECO:0007669"/>
    <property type="project" value="InterPro"/>
</dbReference>
<evidence type="ECO:0000256" key="13">
    <source>
        <dbReference type="ARBA" id="ARBA00022771"/>
    </source>
</evidence>
<dbReference type="PANTHER" id="PTHR42853:SF3">
    <property type="entry name" value="ACETYL-COENZYME A CARBOXYLASE CARBOXYL TRANSFERASE SUBUNIT ALPHA, CHLOROPLASTIC"/>
    <property type="match status" value="1"/>
</dbReference>
<dbReference type="EMBL" id="JNVU01000031">
    <property type="protein sequence ID" value="KEI44020.1"/>
    <property type="molecule type" value="Genomic_DNA"/>
</dbReference>
<evidence type="ECO:0000256" key="15">
    <source>
        <dbReference type="ARBA" id="ARBA00022840"/>
    </source>
</evidence>
<evidence type="ECO:0000256" key="5">
    <source>
        <dbReference type="ARBA" id="ARBA00010284"/>
    </source>
</evidence>
<evidence type="ECO:0000256" key="3">
    <source>
        <dbReference type="ARBA" id="ARBA00004956"/>
    </source>
</evidence>
<keyword evidence="10" id="KW-0444">Lipid biosynthesis</keyword>
<comment type="similarity">
    <text evidence="5">In the N-terminal section; belongs to the AccD/PCCB family.</text>
</comment>
<evidence type="ECO:0000256" key="1">
    <source>
        <dbReference type="ARBA" id="ARBA00001947"/>
    </source>
</evidence>
<organism evidence="22 23">
    <name type="scientific">Saccharopolyspora rectivirgula</name>
    <dbReference type="NCBI Taxonomy" id="28042"/>
    <lineage>
        <taxon>Bacteria</taxon>
        <taxon>Bacillati</taxon>
        <taxon>Actinomycetota</taxon>
        <taxon>Actinomycetes</taxon>
        <taxon>Pseudonocardiales</taxon>
        <taxon>Pseudonocardiaceae</taxon>
        <taxon>Saccharopolyspora</taxon>
    </lineage>
</organism>
<keyword evidence="13" id="KW-0863">Zinc-finger</keyword>
<evidence type="ECO:0000256" key="4">
    <source>
        <dbReference type="ARBA" id="ARBA00006276"/>
    </source>
</evidence>
<dbReference type="SUPFAM" id="SSF52096">
    <property type="entry name" value="ClpP/crotonase"/>
    <property type="match status" value="2"/>
</dbReference>
<dbReference type="InterPro" id="IPR011763">
    <property type="entry name" value="COA_CT_C"/>
</dbReference>
<comment type="similarity">
    <text evidence="4">In the C-terminal section; belongs to the AccA family.</text>
</comment>
<keyword evidence="9" id="KW-0963">Cytoplasm</keyword>
<name>A0A073AX93_9PSEU</name>
<dbReference type="InterPro" id="IPR011762">
    <property type="entry name" value="COA_CT_N"/>
</dbReference>
<dbReference type="RefSeq" id="WP_029720163.1">
    <property type="nucleotide sequence ID" value="NZ_JNVU01000031.1"/>
</dbReference>
<keyword evidence="13" id="KW-0479">Metal-binding</keyword>
<dbReference type="Pfam" id="PF01039">
    <property type="entry name" value="Carboxyl_trans"/>
    <property type="match status" value="1"/>
</dbReference>
<evidence type="ECO:0000256" key="9">
    <source>
        <dbReference type="ARBA" id="ARBA00022490"/>
    </source>
</evidence>
<evidence type="ECO:0000256" key="14">
    <source>
        <dbReference type="ARBA" id="ARBA00022832"/>
    </source>
</evidence>
<sequence length="446" mass="46809">MADHRSARQVLSEICQDFTEFPAPEQQPAPGGPLDWPGYQEQLGRAAERTGLAESVLCGLGRVGGSQAVLIAFDFRFLGGSVGEATGARITAAFEQARKLRVPVVSLIASGGSRLQEGMCALRQLHEIARACLLARQERIPHIAVLRNPTTGGMWAVLAASADVVLALPGAAVAFGGSRVRAQSADEEPFTAEGKFTTGQVDRIVEPAQLAGTLAELVDLLHPQVLSGPLEPAPVPRSLAGEAVPQSGWEAVLKARAPERPRAQAYLDRYFSRRFVLGGDRAGGVDEGMLCGFGQRQGRTLAFAAQTGTANTPAGYRSAARLIRLADRLRIPVLTLVDTPGAANGEEAERGGIGPAIAETFSAVAEATVPITTLVIGEGGSGGALALASPERTWITADAYFSVIAPESAAAVLRRAPEEVPEVADWLRLRPQDLVELGIVRGIADG</sequence>
<keyword evidence="12" id="KW-0547">Nucleotide-binding</keyword>
<feature type="domain" description="CoA carboxyltransferase C-terminal" evidence="21">
    <location>
        <begin position="234"/>
        <end position="446"/>
    </location>
</feature>
<evidence type="ECO:0000256" key="10">
    <source>
        <dbReference type="ARBA" id="ARBA00022516"/>
    </source>
</evidence>
<dbReference type="PANTHER" id="PTHR42853">
    <property type="entry name" value="ACETYL-COENZYME A CARBOXYLASE CARBOXYL TRANSFERASE SUBUNIT ALPHA"/>
    <property type="match status" value="1"/>
</dbReference>
<dbReference type="InterPro" id="IPR001095">
    <property type="entry name" value="Acetyl_CoA_COase_a_su"/>
</dbReference>
<evidence type="ECO:0000259" key="21">
    <source>
        <dbReference type="PROSITE" id="PS50989"/>
    </source>
</evidence>
<comment type="pathway">
    <text evidence="3">Lipid metabolism; malonyl-CoA biosynthesis; malonyl-CoA from acetyl-CoA: step 1/1.</text>
</comment>
<evidence type="ECO:0000256" key="12">
    <source>
        <dbReference type="ARBA" id="ARBA00022741"/>
    </source>
</evidence>
<evidence type="ECO:0000313" key="22">
    <source>
        <dbReference type="EMBL" id="KEI44020.1"/>
    </source>
</evidence>
<reference evidence="22 23" key="1">
    <citation type="submission" date="2014-06" db="EMBL/GenBank/DDBJ databases">
        <title>Saccharopolyspora rectivirgula DSM-43113 Genome sequencing.</title>
        <authorList>
            <person name="Barrera C."/>
            <person name="Millon L."/>
            <person name="Rognon B."/>
            <person name="Zaugg C."/>
            <person name="Monod M."/>
        </authorList>
    </citation>
    <scope>NUCLEOTIDE SEQUENCE [LARGE SCALE GENOMIC DNA]</scope>
    <source>
        <strain evidence="22 23">DSM 43113</strain>
    </source>
</reference>
<evidence type="ECO:0000256" key="17">
    <source>
        <dbReference type="ARBA" id="ARBA00023160"/>
    </source>
</evidence>
<comment type="caution">
    <text evidence="22">The sequence shown here is derived from an EMBL/GenBank/DDBJ whole genome shotgun (WGS) entry which is preliminary data.</text>
</comment>
<comment type="cofactor">
    <cofactor evidence="1">
        <name>Zn(2+)</name>
        <dbReference type="ChEBI" id="CHEBI:29105"/>
    </cofactor>
</comment>
<dbReference type="PROSITE" id="PS50980">
    <property type="entry name" value="COA_CT_NTER"/>
    <property type="match status" value="1"/>
</dbReference>
<keyword evidence="23" id="KW-1185">Reference proteome</keyword>
<comment type="subunit">
    <text evidence="6">Acetyl-CoA carboxylase is a heterotetramer composed of biotin carboxyl carrier protein (AccB), biotin carboxylase (AccC) and two subunits of ACCase subunit beta/alpha.</text>
</comment>
<dbReference type="eggNOG" id="COG0777">
    <property type="taxonomic scope" value="Bacteria"/>
</dbReference>
<keyword evidence="14" id="KW-0276">Fatty acid metabolism</keyword>
<dbReference type="GO" id="GO:0016743">
    <property type="term" value="F:carboxyl- or carbamoyltransferase activity"/>
    <property type="evidence" value="ECO:0007669"/>
    <property type="project" value="InterPro"/>
</dbReference>
<keyword evidence="15" id="KW-0067">ATP-binding</keyword>
<dbReference type="STRING" id="28042.GU90_13765"/>
<comment type="subcellular location">
    <subcellularLocation>
        <location evidence="2">Cytoplasm</location>
    </subcellularLocation>
</comment>
<evidence type="ECO:0000313" key="23">
    <source>
        <dbReference type="Proteomes" id="UP000031419"/>
    </source>
</evidence>
<dbReference type="GO" id="GO:0003989">
    <property type="term" value="F:acetyl-CoA carboxylase activity"/>
    <property type="evidence" value="ECO:0007669"/>
    <property type="project" value="InterPro"/>
</dbReference>
<dbReference type="GO" id="GO:2001295">
    <property type="term" value="P:malonyl-CoA biosynthetic process"/>
    <property type="evidence" value="ECO:0007669"/>
    <property type="project" value="UniProtKB-UniPathway"/>
</dbReference>
<evidence type="ECO:0000256" key="18">
    <source>
        <dbReference type="ARBA" id="ARBA00025280"/>
    </source>
</evidence>
<dbReference type="Gene3D" id="3.90.226.10">
    <property type="entry name" value="2-enoyl-CoA Hydratase, Chain A, domain 1"/>
    <property type="match status" value="2"/>
</dbReference>
<dbReference type="OrthoDB" id="9772975at2"/>
<accession>A0A073AX93</accession>
<dbReference type="GO" id="GO:0005524">
    <property type="term" value="F:ATP binding"/>
    <property type="evidence" value="ECO:0007669"/>
    <property type="project" value="UniProtKB-KW"/>
</dbReference>
<comment type="catalytic activity">
    <reaction evidence="19">
        <text>N(6)-carboxybiotinyl-L-lysyl-[protein] + acetyl-CoA = N(6)-biotinyl-L-lysyl-[protein] + malonyl-CoA</text>
        <dbReference type="Rhea" id="RHEA:54728"/>
        <dbReference type="Rhea" id="RHEA-COMP:10505"/>
        <dbReference type="Rhea" id="RHEA-COMP:10506"/>
        <dbReference type="ChEBI" id="CHEBI:57288"/>
        <dbReference type="ChEBI" id="CHEBI:57384"/>
        <dbReference type="ChEBI" id="CHEBI:83144"/>
        <dbReference type="ChEBI" id="CHEBI:83145"/>
        <dbReference type="EC" id="2.1.3.15"/>
    </reaction>
</comment>
<keyword evidence="16" id="KW-0443">Lipid metabolism</keyword>
<gene>
    <name evidence="22" type="ORF">GU90_13765</name>
</gene>
<dbReference type="AlphaFoldDB" id="A0A073AX93"/>
<dbReference type="InterPro" id="IPR000438">
    <property type="entry name" value="Acetyl_CoA_COase_Trfase_b_su"/>
</dbReference>
<dbReference type="PROSITE" id="PS50989">
    <property type="entry name" value="COA_CT_CTER"/>
    <property type="match status" value="1"/>
</dbReference>
<feature type="domain" description="CoA carboxyltransferase N-terminal" evidence="20">
    <location>
        <begin position="1"/>
        <end position="236"/>
    </location>
</feature>
<dbReference type="GO" id="GO:0008270">
    <property type="term" value="F:zinc ion binding"/>
    <property type="evidence" value="ECO:0007669"/>
    <property type="project" value="UniProtKB-KW"/>
</dbReference>
<keyword evidence="11" id="KW-0808">Transferase</keyword>
<evidence type="ECO:0000256" key="7">
    <source>
        <dbReference type="ARBA" id="ARBA00011883"/>
    </source>
</evidence>
<evidence type="ECO:0000259" key="20">
    <source>
        <dbReference type="PROSITE" id="PS50980"/>
    </source>
</evidence>
<evidence type="ECO:0000256" key="6">
    <source>
        <dbReference type="ARBA" id="ARBA00011664"/>
    </source>
</evidence>
<evidence type="ECO:0000256" key="16">
    <source>
        <dbReference type="ARBA" id="ARBA00023098"/>
    </source>
</evidence>